<protein>
    <submittedName>
        <fullName evidence="2">Carboxypeptidase regulatory-like domain-containing protein</fullName>
    </submittedName>
</protein>
<reference evidence="2 3" key="1">
    <citation type="submission" date="2016-10" db="EMBL/GenBank/DDBJ databases">
        <authorList>
            <person name="de Groot N.N."/>
        </authorList>
    </citation>
    <scope>NUCLEOTIDE SEQUENCE [LARGE SCALE GENOMIC DNA]</scope>
    <source>
        <strain evidence="2 3">DSM 22489</strain>
    </source>
</reference>
<proteinExistence type="predicted"/>
<evidence type="ECO:0000256" key="1">
    <source>
        <dbReference type="SAM" id="SignalP"/>
    </source>
</evidence>
<dbReference type="Proteomes" id="UP000236728">
    <property type="component" value="Unassembled WGS sequence"/>
</dbReference>
<feature type="chain" id="PRO_5009292276" evidence="1">
    <location>
        <begin position="26"/>
        <end position="126"/>
    </location>
</feature>
<dbReference type="Pfam" id="PF13620">
    <property type="entry name" value="CarboxypepD_reg"/>
    <property type="match status" value="1"/>
</dbReference>
<dbReference type="RefSeq" id="WP_160115166.1">
    <property type="nucleotide sequence ID" value="NZ_FNVA01000005.1"/>
</dbReference>
<accession>A0A1H6A3W3</accession>
<evidence type="ECO:0000313" key="2">
    <source>
        <dbReference type="EMBL" id="SEG43131.1"/>
    </source>
</evidence>
<dbReference type="InterPro" id="IPR013784">
    <property type="entry name" value="Carb-bd-like_fold"/>
</dbReference>
<dbReference type="OrthoDB" id="9811006at2"/>
<organism evidence="2 3">
    <name type="scientific">Bryocella elongata</name>
    <dbReference type="NCBI Taxonomy" id="863522"/>
    <lineage>
        <taxon>Bacteria</taxon>
        <taxon>Pseudomonadati</taxon>
        <taxon>Acidobacteriota</taxon>
        <taxon>Terriglobia</taxon>
        <taxon>Terriglobales</taxon>
        <taxon>Acidobacteriaceae</taxon>
        <taxon>Bryocella</taxon>
    </lineage>
</organism>
<keyword evidence="2" id="KW-0378">Hydrolase</keyword>
<name>A0A1H6A3W3_9BACT</name>
<dbReference type="EMBL" id="FNVA01000005">
    <property type="protein sequence ID" value="SEG43131.1"/>
    <property type="molecule type" value="Genomic_DNA"/>
</dbReference>
<keyword evidence="1" id="KW-0732">Signal</keyword>
<keyword evidence="2" id="KW-0645">Protease</keyword>
<dbReference type="GO" id="GO:0004180">
    <property type="term" value="F:carboxypeptidase activity"/>
    <property type="evidence" value="ECO:0007669"/>
    <property type="project" value="UniProtKB-KW"/>
</dbReference>
<keyword evidence="3" id="KW-1185">Reference proteome</keyword>
<dbReference type="GO" id="GO:0030246">
    <property type="term" value="F:carbohydrate binding"/>
    <property type="evidence" value="ECO:0007669"/>
    <property type="project" value="InterPro"/>
</dbReference>
<feature type="signal peptide" evidence="1">
    <location>
        <begin position="1"/>
        <end position="25"/>
    </location>
</feature>
<dbReference type="Gene3D" id="2.60.40.1120">
    <property type="entry name" value="Carboxypeptidase-like, regulatory domain"/>
    <property type="match status" value="1"/>
</dbReference>
<evidence type="ECO:0000313" key="3">
    <source>
        <dbReference type="Proteomes" id="UP000236728"/>
    </source>
</evidence>
<dbReference type="SUPFAM" id="SSF49452">
    <property type="entry name" value="Starch-binding domain-like"/>
    <property type="match status" value="1"/>
</dbReference>
<dbReference type="AlphaFoldDB" id="A0A1H6A3W3"/>
<gene>
    <name evidence="2" type="ORF">SAMN05421819_2899</name>
</gene>
<sequence length="126" mass="12821">MTKTMTSTILALGFLMSGITATAMAQSTDSANLGSIHGTVLDPSGALIQRAEITVTNADGVSHTLKSDARGAFDVANLAAGSYTISINAAGFTPALEAVAVVTDKVTHEDVTLGISVAQEIEVDAR</sequence>
<keyword evidence="2" id="KW-0121">Carboxypeptidase</keyword>